<organism evidence="2 3">
    <name type="scientific">Lecanosticta acicola</name>
    <dbReference type="NCBI Taxonomy" id="111012"/>
    <lineage>
        <taxon>Eukaryota</taxon>
        <taxon>Fungi</taxon>
        <taxon>Dikarya</taxon>
        <taxon>Ascomycota</taxon>
        <taxon>Pezizomycotina</taxon>
        <taxon>Dothideomycetes</taxon>
        <taxon>Dothideomycetidae</taxon>
        <taxon>Mycosphaerellales</taxon>
        <taxon>Mycosphaerellaceae</taxon>
        <taxon>Lecanosticta</taxon>
    </lineage>
</organism>
<evidence type="ECO:0000313" key="3">
    <source>
        <dbReference type="Proteomes" id="UP001296104"/>
    </source>
</evidence>
<comment type="caution">
    <text evidence="2">The sequence shown here is derived from an EMBL/GenBank/DDBJ whole genome shotgun (WGS) entry which is preliminary data.</text>
</comment>
<gene>
    <name evidence="2" type="ORF">LECACI_7A002062</name>
</gene>
<feature type="signal peptide" evidence="1">
    <location>
        <begin position="1"/>
        <end position="19"/>
    </location>
</feature>
<protein>
    <submittedName>
        <fullName evidence="2">Uncharacterized protein</fullName>
    </submittedName>
</protein>
<feature type="chain" id="PRO_5042595134" evidence="1">
    <location>
        <begin position="20"/>
        <end position="119"/>
    </location>
</feature>
<reference evidence="2" key="1">
    <citation type="submission" date="2023-11" db="EMBL/GenBank/DDBJ databases">
        <authorList>
            <person name="Alioto T."/>
            <person name="Alioto T."/>
            <person name="Gomez Garrido J."/>
        </authorList>
    </citation>
    <scope>NUCLEOTIDE SEQUENCE</scope>
</reference>
<keyword evidence="1" id="KW-0732">Signal</keyword>
<accession>A0AAI9E8I9</accession>
<evidence type="ECO:0000256" key="1">
    <source>
        <dbReference type="SAM" id="SignalP"/>
    </source>
</evidence>
<dbReference type="EMBL" id="CAVMBE010000008">
    <property type="protein sequence ID" value="CAK3875930.1"/>
    <property type="molecule type" value="Genomic_DNA"/>
</dbReference>
<proteinExistence type="predicted"/>
<name>A0AAI9E8I9_9PEZI</name>
<keyword evidence="3" id="KW-1185">Reference proteome</keyword>
<dbReference type="Proteomes" id="UP001296104">
    <property type="component" value="Unassembled WGS sequence"/>
</dbReference>
<sequence length="119" mass="11874">MHASSSLALLAVTALSASAAPAPQSSSAPPETLSVAIYSDQQCSVSGSAPGSLNATVCYPVPSGVGSLSVYAVPFEGGSIAVYPTEECVDGDAIASFSTYYVGCQKAGSQGKAVKYTRT</sequence>
<evidence type="ECO:0000313" key="2">
    <source>
        <dbReference type="EMBL" id="CAK3875930.1"/>
    </source>
</evidence>
<dbReference type="AlphaFoldDB" id="A0AAI9E8I9"/>